<evidence type="ECO:0000313" key="9">
    <source>
        <dbReference type="EMBL" id="KAJ9590870.1"/>
    </source>
</evidence>
<evidence type="ECO:0000256" key="6">
    <source>
        <dbReference type="ARBA" id="ARBA00023170"/>
    </source>
</evidence>
<dbReference type="GO" id="GO:0005886">
    <property type="term" value="C:plasma membrane"/>
    <property type="evidence" value="ECO:0007669"/>
    <property type="project" value="UniProtKB-SubCell"/>
</dbReference>
<proteinExistence type="predicted"/>
<evidence type="ECO:0000256" key="3">
    <source>
        <dbReference type="ARBA" id="ARBA00022692"/>
    </source>
</evidence>
<dbReference type="EMBL" id="JASPKZ010004186">
    <property type="protein sequence ID" value="KAJ9590870.1"/>
    <property type="molecule type" value="Genomic_DNA"/>
</dbReference>
<name>A0AAD8A1H0_DIPPU</name>
<keyword evidence="10" id="KW-1185">Reference proteome</keyword>
<dbReference type="Proteomes" id="UP001233999">
    <property type="component" value="Unassembled WGS sequence"/>
</dbReference>
<keyword evidence="2" id="KW-1003">Cell membrane</keyword>
<keyword evidence="3 8" id="KW-0812">Transmembrane</keyword>
<protein>
    <submittedName>
        <fullName evidence="9">Uncharacterized protein</fullName>
    </submittedName>
</protein>
<evidence type="ECO:0000256" key="5">
    <source>
        <dbReference type="ARBA" id="ARBA00023136"/>
    </source>
</evidence>
<keyword evidence="7" id="KW-0325">Glycoprotein</keyword>
<evidence type="ECO:0000256" key="1">
    <source>
        <dbReference type="ARBA" id="ARBA00004651"/>
    </source>
</evidence>
<feature type="transmembrane region" description="Helical" evidence="8">
    <location>
        <begin position="205"/>
        <end position="226"/>
    </location>
</feature>
<evidence type="ECO:0000313" key="10">
    <source>
        <dbReference type="Proteomes" id="UP001233999"/>
    </source>
</evidence>
<evidence type="ECO:0000256" key="4">
    <source>
        <dbReference type="ARBA" id="ARBA00022989"/>
    </source>
</evidence>
<gene>
    <name evidence="9" type="ORF">L9F63_016091</name>
</gene>
<dbReference type="PANTHER" id="PTHR42643">
    <property type="entry name" value="IONOTROPIC RECEPTOR 20A-RELATED"/>
    <property type="match status" value="1"/>
</dbReference>
<evidence type="ECO:0000256" key="7">
    <source>
        <dbReference type="ARBA" id="ARBA00023180"/>
    </source>
</evidence>
<dbReference type="InterPro" id="IPR052192">
    <property type="entry name" value="Insect_Ionotropic_Sensory_Rcpt"/>
</dbReference>
<reference evidence="9" key="2">
    <citation type="submission" date="2023-05" db="EMBL/GenBank/DDBJ databases">
        <authorList>
            <person name="Fouks B."/>
        </authorList>
    </citation>
    <scope>NUCLEOTIDE SEQUENCE</scope>
    <source>
        <strain evidence="9">Stay&amp;Tobe</strain>
        <tissue evidence="9">Testes</tissue>
    </source>
</reference>
<comment type="subcellular location">
    <subcellularLocation>
        <location evidence="1">Cell membrane</location>
        <topology evidence="1">Multi-pass membrane protein</topology>
    </subcellularLocation>
</comment>
<dbReference type="PANTHER" id="PTHR42643:SF30">
    <property type="entry name" value="IONOTROPIC RECEPTOR 40A-RELATED"/>
    <property type="match status" value="1"/>
</dbReference>
<reference evidence="9" key="1">
    <citation type="journal article" date="2023" name="IScience">
        <title>Live-bearing cockroach genome reveals convergent evolutionary mechanisms linked to viviparity in insects and beyond.</title>
        <authorList>
            <person name="Fouks B."/>
            <person name="Harrison M.C."/>
            <person name="Mikhailova A.A."/>
            <person name="Marchal E."/>
            <person name="English S."/>
            <person name="Carruthers M."/>
            <person name="Jennings E.C."/>
            <person name="Chiamaka E.L."/>
            <person name="Frigard R.A."/>
            <person name="Pippel M."/>
            <person name="Attardo G.M."/>
            <person name="Benoit J.B."/>
            <person name="Bornberg-Bauer E."/>
            <person name="Tobe S.S."/>
        </authorList>
    </citation>
    <scope>NUCLEOTIDE SEQUENCE</scope>
    <source>
        <strain evidence="9">Stay&amp;Tobe</strain>
    </source>
</reference>
<keyword evidence="6" id="KW-0675">Receptor</keyword>
<evidence type="ECO:0000256" key="8">
    <source>
        <dbReference type="SAM" id="Phobius"/>
    </source>
</evidence>
<sequence length="239" mass="28236">MGSFLSQLGMGCKENYKGTFIVTFFLLWIYYCLQIYTLYQSSLFGCLLKPTEYPPIKTLKQLEESDLEKVMCVDFQNPETELNMTRDECEKYKGISVYDTRASNIAFFDMLFKYNLEYNLHKAMGKKFKYVTLEEVVSTKYVGMYVNRLGCMFHNKLDDIQYRLYNSGIVNQWLKEMIEKMWRKSFRELAEHQVEALKLLHLQGVFYLLFTGLLLSFIVFIVESMIGCANKNSKVRNFK</sequence>
<keyword evidence="4 8" id="KW-1133">Transmembrane helix</keyword>
<comment type="caution">
    <text evidence="9">The sequence shown here is derived from an EMBL/GenBank/DDBJ whole genome shotgun (WGS) entry which is preliminary data.</text>
</comment>
<organism evidence="9 10">
    <name type="scientific">Diploptera punctata</name>
    <name type="common">Pacific beetle cockroach</name>
    <dbReference type="NCBI Taxonomy" id="6984"/>
    <lineage>
        <taxon>Eukaryota</taxon>
        <taxon>Metazoa</taxon>
        <taxon>Ecdysozoa</taxon>
        <taxon>Arthropoda</taxon>
        <taxon>Hexapoda</taxon>
        <taxon>Insecta</taxon>
        <taxon>Pterygota</taxon>
        <taxon>Neoptera</taxon>
        <taxon>Polyneoptera</taxon>
        <taxon>Dictyoptera</taxon>
        <taxon>Blattodea</taxon>
        <taxon>Blaberoidea</taxon>
        <taxon>Blaberidae</taxon>
        <taxon>Diplopterinae</taxon>
        <taxon>Diploptera</taxon>
    </lineage>
</organism>
<accession>A0AAD8A1H0</accession>
<evidence type="ECO:0000256" key="2">
    <source>
        <dbReference type="ARBA" id="ARBA00022475"/>
    </source>
</evidence>
<dbReference type="AlphaFoldDB" id="A0AAD8A1H0"/>
<keyword evidence="5 8" id="KW-0472">Membrane</keyword>
<feature type="transmembrane region" description="Helical" evidence="8">
    <location>
        <begin position="20"/>
        <end position="39"/>
    </location>
</feature>